<dbReference type="PANTHER" id="PTHR23151">
    <property type="entry name" value="DIHYDROLIPOAMIDE ACETYL/SUCCINYL-TRANSFERASE-RELATED"/>
    <property type="match status" value="1"/>
</dbReference>
<sequence length="409" mass="44745">MAHEVLMPKLSSTMSEGTITVWLKNVGEPVEIGEAIFEVMTDKIAIEVEAYEEGILLKRYIEDGESAPVNAVIAYIGEAGEEVPEDMPGQQIAPSQVTLTEEIKEQSEELTSESTVDSDHHKNVRATPAARRMAREKKLDLAVIHGTGPNGRIQALDVKKYQIPDRTTMTSAAEVTVVEGELVPWSSMRQIIANRMVASKSTIPHVTMTAEVDMTQSIEIRRQLLPMIEEQVNERLSYLEIIARAAMIALKTYPIFNAHGLEEGIQFHKHVNLGIAVAIEEGLVVPVIKQADQMGLSELTKAVKEKTTKARNNQLSPSEMSGGTFTISSLGRSKVKTFNPIINAPEVAILGVGGMYEQLVQDATSGEISNQFKINLNLSFDHRVIDGAPAAAFLSQIVTLLENPLGLLL</sequence>
<dbReference type="SUPFAM" id="SSF51230">
    <property type="entry name" value="Single hybrid motif"/>
    <property type="match status" value="1"/>
</dbReference>
<dbReference type="Gene3D" id="4.10.320.10">
    <property type="entry name" value="E3-binding domain"/>
    <property type="match status" value="1"/>
</dbReference>
<dbReference type="PROSITE" id="PS00189">
    <property type="entry name" value="LIPOYL"/>
    <property type="match status" value="1"/>
</dbReference>
<evidence type="ECO:0000256" key="3">
    <source>
        <dbReference type="ARBA" id="ARBA00022823"/>
    </source>
</evidence>
<dbReference type="RefSeq" id="WP_207940406.1">
    <property type="nucleotide sequence ID" value="NZ_CP147251.1"/>
</dbReference>
<evidence type="ECO:0000259" key="6">
    <source>
        <dbReference type="PROSITE" id="PS50968"/>
    </source>
</evidence>
<evidence type="ECO:0000256" key="5">
    <source>
        <dbReference type="SAM" id="MobiDB-lite"/>
    </source>
</evidence>
<evidence type="ECO:0000313" key="8">
    <source>
        <dbReference type="EMBL" id="WYJ77471.1"/>
    </source>
</evidence>
<evidence type="ECO:0000313" key="9">
    <source>
        <dbReference type="Proteomes" id="UP000664701"/>
    </source>
</evidence>
<keyword evidence="8" id="KW-0670">Pyruvate</keyword>
<feature type="domain" description="Lipoyl-binding" evidence="6">
    <location>
        <begin position="2"/>
        <end position="77"/>
    </location>
</feature>
<gene>
    <name evidence="8" type="ORF">DOK78_002109</name>
</gene>
<evidence type="ECO:0000256" key="1">
    <source>
        <dbReference type="ARBA" id="ARBA00001938"/>
    </source>
</evidence>
<keyword evidence="9" id="KW-1185">Reference proteome</keyword>
<dbReference type="Gene3D" id="2.40.50.100">
    <property type="match status" value="1"/>
</dbReference>
<dbReference type="PROSITE" id="PS50968">
    <property type="entry name" value="BIOTINYL_LIPOYL"/>
    <property type="match status" value="1"/>
</dbReference>
<dbReference type="SUPFAM" id="SSF52777">
    <property type="entry name" value="CoA-dependent acyltransferases"/>
    <property type="match status" value="1"/>
</dbReference>
<dbReference type="InterPro" id="IPR000089">
    <property type="entry name" value="Biotin_lipoyl"/>
</dbReference>
<dbReference type="CDD" id="cd06849">
    <property type="entry name" value="lipoyl_domain"/>
    <property type="match status" value="1"/>
</dbReference>
<name>A0ABZ2SQR1_9ENTE</name>
<comment type="cofactor">
    <cofactor evidence="1 4">
        <name>(R)-lipoate</name>
        <dbReference type="ChEBI" id="CHEBI:83088"/>
    </cofactor>
</comment>
<dbReference type="InterPro" id="IPR003016">
    <property type="entry name" value="2-oxoA_DH_lipoyl-BS"/>
</dbReference>
<reference evidence="8 9" key="1">
    <citation type="submission" date="2021-03" db="EMBL/GenBank/DDBJ databases">
        <authorList>
            <person name="Gilmore M.S."/>
            <person name="Schwartzman J."/>
            <person name="Van Tyne D."/>
            <person name="Martin M."/>
            <person name="Earl A.M."/>
            <person name="Manson A.L."/>
            <person name="Straub T."/>
            <person name="Salamzade R."/>
            <person name="Saavedra J."/>
            <person name="Lebreton F."/>
            <person name="Prichula J."/>
            <person name="Schaufler K."/>
            <person name="Gaca A."/>
            <person name="Sgardioli B."/>
            <person name="Wagenaar J."/>
            <person name="Strong T."/>
        </authorList>
    </citation>
    <scope>NUCLEOTIDE SEQUENCE [LARGE SCALE GENOMIC DNA]</scope>
    <source>
        <strain evidence="8 9">DIV2402</strain>
    </source>
</reference>
<keyword evidence="3 4" id="KW-0450">Lipoyl</keyword>
<proteinExistence type="inferred from homology"/>
<comment type="similarity">
    <text evidence="2 4">Belongs to the 2-oxoacid dehydrogenase family.</text>
</comment>
<dbReference type="InterPro" id="IPR004167">
    <property type="entry name" value="PSBD"/>
</dbReference>
<dbReference type="Proteomes" id="UP000664701">
    <property type="component" value="Chromosome"/>
</dbReference>
<dbReference type="Pfam" id="PF00198">
    <property type="entry name" value="2-oxoacid_dh"/>
    <property type="match status" value="1"/>
</dbReference>
<accession>A0ABZ2SQR1</accession>
<dbReference type="PROSITE" id="PS51826">
    <property type="entry name" value="PSBD"/>
    <property type="match status" value="1"/>
</dbReference>
<dbReference type="Gene3D" id="3.30.559.10">
    <property type="entry name" value="Chloramphenicol acetyltransferase-like domain"/>
    <property type="match status" value="1"/>
</dbReference>
<keyword evidence="4" id="KW-0808">Transferase</keyword>
<dbReference type="EMBL" id="CP147251">
    <property type="protein sequence ID" value="WYJ77471.1"/>
    <property type="molecule type" value="Genomic_DNA"/>
</dbReference>
<organism evidence="8 9">
    <name type="scientific">Candidatus Enterococcus lowellii</name>
    <dbReference type="NCBI Taxonomy" id="2230877"/>
    <lineage>
        <taxon>Bacteria</taxon>
        <taxon>Bacillati</taxon>
        <taxon>Bacillota</taxon>
        <taxon>Bacilli</taxon>
        <taxon>Lactobacillales</taxon>
        <taxon>Enterococcaceae</taxon>
        <taxon>Enterococcus</taxon>
    </lineage>
</organism>
<dbReference type="PANTHER" id="PTHR23151:SF90">
    <property type="entry name" value="DIHYDROLIPOYLLYSINE-RESIDUE ACETYLTRANSFERASE COMPONENT OF PYRUVATE DEHYDROGENASE COMPLEX, MITOCHONDRIAL-RELATED"/>
    <property type="match status" value="1"/>
</dbReference>
<feature type="domain" description="Peripheral subunit-binding (PSBD)" evidence="7">
    <location>
        <begin position="125"/>
        <end position="162"/>
    </location>
</feature>
<feature type="region of interest" description="Disordered" evidence="5">
    <location>
        <begin position="105"/>
        <end position="131"/>
    </location>
</feature>
<dbReference type="EC" id="2.3.1.-" evidence="4"/>
<dbReference type="Pfam" id="PF02817">
    <property type="entry name" value="E3_binding"/>
    <property type="match status" value="1"/>
</dbReference>
<dbReference type="InterPro" id="IPR001078">
    <property type="entry name" value="2-oxoacid_DH_actylTfrase"/>
</dbReference>
<dbReference type="InterPro" id="IPR011053">
    <property type="entry name" value="Single_hybrid_motif"/>
</dbReference>
<reference evidence="8 9" key="2">
    <citation type="submission" date="2024-03" db="EMBL/GenBank/DDBJ databases">
        <title>The Genome Sequence of Enterococcus sp. DIV2402.</title>
        <authorList>
            <consortium name="The Broad Institute Genomics Platform"/>
            <consortium name="The Broad Institute Microbial Omics Core"/>
            <consortium name="The Broad Institute Genomic Center for Infectious Diseases"/>
            <person name="Earl A."/>
            <person name="Manson A."/>
            <person name="Gilmore M."/>
            <person name="Schwartman J."/>
            <person name="Shea T."/>
            <person name="Abouelleil A."/>
            <person name="Cao P."/>
            <person name="Chapman S."/>
            <person name="Cusick C."/>
            <person name="Young S."/>
            <person name="Neafsey D."/>
            <person name="Nusbaum C."/>
            <person name="Birren B."/>
        </authorList>
    </citation>
    <scope>NUCLEOTIDE SEQUENCE [LARGE SCALE GENOMIC DNA]</scope>
    <source>
        <strain evidence="8 9">DIV2402</strain>
    </source>
</reference>
<dbReference type="InterPro" id="IPR036625">
    <property type="entry name" value="E3-bd_dom_sf"/>
</dbReference>
<evidence type="ECO:0000256" key="2">
    <source>
        <dbReference type="ARBA" id="ARBA00007317"/>
    </source>
</evidence>
<protein>
    <recommendedName>
        <fullName evidence="4">Dihydrolipoamide acetyltransferase component of pyruvate dehydrogenase complex</fullName>
        <ecNumber evidence="4">2.3.1.-</ecNumber>
    </recommendedName>
</protein>
<evidence type="ECO:0000259" key="7">
    <source>
        <dbReference type="PROSITE" id="PS51826"/>
    </source>
</evidence>
<dbReference type="InterPro" id="IPR023213">
    <property type="entry name" value="CAT-like_dom_sf"/>
</dbReference>
<dbReference type="InterPro" id="IPR045257">
    <property type="entry name" value="E2/Pdx1"/>
</dbReference>
<keyword evidence="4" id="KW-0012">Acyltransferase</keyword>
<dbReference type="Pfam" id="PF00364">
    <property type="entry name" value="Biotin_lipoyl"/>
    <property type="match status" value="1"/>
</dbReference>
<evidence type="ECO:0000256" key="4">
    <source>
        <dbReference type="RuleBase" id="RU003423"/>
    </source>
</evidence>
<dbReference type="SUPFAM" id="SSF47005">
    <property type="entry name" value="Peripheral subunit-binding domain of 2-oxo acid dehydrogenase complex"/>
    <property type="match status" value="1"/>
</dbReference>